<proteinExistence type="predicted"/>
<dbReference type="Proteomes" id="UP001066276">
    <property type="component" value="Chromosome 6"/>
</dbReference>
<keyword evidence="2" id="KW-1185">Reference proteome</keyword>
<sequence length="154" mass="16663">MPRSSITFMQSIFSVSDQKPPVNSFCRRFSQLPMDTSFVSTTLSHKGWKVVSGKTTADCVIINGVTVDGVGAEVVDIEGIIVKAADVNGTAVDTRSRHILGGVVNDVAVLNCINTDCTDVDLIIFDKIAFMVVVDDQLDAHDEGLFFLDDEFSS</sequence>
<dbReference type="EMBL" id="JANPWB010000010">
    <property type="protein sequence ID" value="KAJ1145145.1"/>
    <property type="molecule type" value="Genomic_DNA"/>
</dbReference>
<gene>
    <name evidence="1" type="ORF">NDU88_011437</name>
</gene>
<reference evidence="1" key="1">
    <citation type="journal article" date="2022" name="bioRxiv">
        <title>Sequencing and chromosome-scale assembly of the giantPleurodeles waltlgenome.</title>
        <authorList>
            <person name="Brown T."/>
            <person name="Elewa A."/>
            <person name="Iarovenko S."/>
            <person name="Subramanian E."/>
            <person name="Araus A.J."/>
            <person name="Petzold A."/>
            <person name="Susuki M."/>
            <person name="Suzuki K.-i.T."/>
            <person name="Hayashi T."/>
            <person name="Toyoda A."/>
            <person name="Oliveira C."/>
            <person name="Osipova E."/>
            <person name="Leigh N.D."/>
            <person name="Simon A."/>
            <person name="Yun M.H."/>
        </authorList>
    </citation>
    <scope>NUCLEOTIDE SEQUENCE</scope>
    <source>
        <strain evidence="1">20211129_DDA</strain>
        <tissue evidence="1">Liver</tissue>
    </source>
</reference>
<evidence type="ECO:0000313" key="1">
    <source>
        <dbReference type="EMBL" id="KAJ1145145.1"/>
    </source>
</evidence>
<name>A0AAV7R3D2_PLEWA</name>
<comment type="caution">
    <text evidence="1">The sequence shown here is derived from an EMBL/GenBank/DDBJ whole genome shotgun (WGS) entry which is preliminary data.</text>
</comment>
<protein>
    <submittedName>
        <fullName evidence="1">Uncharacterized protein</fullName>
    </submittedName>
</protein>
<accession>A0AAV7R3D2</accession>
<evidence type="ECO:0000313" key="2">
    <source>
        <dbReference type="Proteomes" id="UP001066276"/>
    </source>
</evidence>
<dbReference type="AlphaFoldDB" id="A0AAV7R3D2"/>
<organism evidence="1 2">
    <name type="scientific">Pleurodeles waltl</name>
    <name type="common">Iberian ribbed newt</name>
    <dbReference type="NCBI Taxonomy" id="8319"/>
    <lineage>
        <taxon>Eukaryota</taxon>
        <taxon>Metazoa</taxon>
        <taxon>Chordata</taxon>
        <taxon>Craniata</taxon>
        <taxon>Vertebrata</taxon>
        <taxon>Euteleostomi</taxon>
        <taxon>Amphibia</taxon>
        <taxon>Batrachia</taxon>
        <taxon>Caudata</taxon>
        <taxon>Salamandroidea</taxon>
        <taxon>Salamandridae</taxon>
        <taxon>Pleurodelinae</taxon>
        <taxon>Pleurodeles</taxon>
    </lineage>
</organism>